<sequence length="145" mass="16918">MFSSMHFIDSVLIFRSLIHFELLLVCGDRQQSSFSLLQVAFQFSQHHLLKRLSFLYCMFLAFLLKIIFPYKYGFTSGFLILFQWSVCLFCSQYHAVLITVALYVVSFEVRQSDASSLFLFSQDGFGNSESFVLPYKSEDFFVPFL</sequence>
<evidence type="ECO:0000256" key="1">
    <source>
        <dbReference type="SAM" id="Phobius"/>
    </source>
</evidence>
<name>A0A7J8KB67_ROUAE</name>
<dbReference type="Proteomes" id="UP000593571">
    <property type="component" value="Unassembled WGS sequence"/>
</dbReference>
<dbReference type="AlphaFoldDB" id="A0A7J8KB67"/>
<dbReference type="EMBL" id="JACASE010000001">
    <property type="protein sequence ID" value="KAF6506072.1"/>
    <property type="molecule type" value="Genomic_DNA"/>
</dbReference>
<organism evidence="2 3">
    <name type="scientific">Rousettus aegyptiacus</name>
    <name type="common">Egyptian fruit bat</name>
    <name type="synonym">Pteropus aegyptiacus</name>
    <dbReference type="NCBI Taxonomy" id="9407"/>
    <lineage>
        <taxon>Eukaryota</taxon>
        <taxon>Metazoa</taxon>
        <taxon>Chordata</taxon>
        <taxon>Craniata</taxon>
        <taxon>Vertebrata</taxon>
        <taxon>Euteleostomi</taxon>
        <taxon>Mammalia</taxon>
        <taxon>Eutheria</taxon>
        <taxon>Laurasiatheria</taxon>
        <taxon>Chiroptera</taxon>
        <taxon>Yinpterochiroptera</taxon>
        <taxon>Pteropodoidea</taxon>
        <taxon>Pteropodidae</taxon>
        <taxon>Rousettinae</taxon>
        <taxon>Rousettus</taxon>
    </lineage>
</organism>
<feature type="transmembrane region" description="Helical" evidence="1">
    <location>
        <begin position="48"/>
        <end position="68"/>
    </location>
</feature>
<evidence type="ECO:0000313" key="2">
    <source>
        <dbReference type="EMBL" id="KAF6506072.1"/>
    </source>
</evidence>
<evidence type="ECO:0000313" key="3">
    <source>
        <dbReference type="Proteomes" id="UP000593571"/>
    </source>
</evidence>
<proteinExistence type="predicted"/>
<reference evidence="2 3" key="1">
    <citation type="journal article" date="2020" name="Nature">
        <title>Six reference-quality genomes reveal evolution of bat adaptations.</title>
        <authorList>
            <person name="Jebb D."/>
            <person name="Huang Z."/>
            <person name="Pippel M."/>
            <person name="Hughes G.M."/>
            <person name="Lavrichenko K."/>
            <person name="Devanna P."/>
            <person name="Winkler S."/>
            <person name="Jermiin L.S."/>
            <person name="Skirmuntt E.C."/>
            <person name="Katzourakis A."/>
            <person name="Burkitt-Gray L."/>
            <person name="Ray D.A."/>
            <person name="Sullivan K.A.M."/>
            <person name="Roscito J.G."/>
            <person name="Kirilenko B.M."/>
            <person name="Davalos L.M."/>
            <person name="Corthals A.P."/>
            <person name="Power M.L."/>
            <person name="Jones G."/>
            <person name="Ransome R.D."/>
            <person name="Dechmann D.K.N."/>
            <person name="Locatelli A.G."/>
            <person name="Puechmaille S.J."/>
            <person name="Fedrigo O."/>
            <person name="Jarvis E.D."/>
            <person name="Hiller M."/>
            <person name="Vernes S.C."/>
            <person name="Myers E.W."/>
            <person name="Teeling E.C."/>
        </authorList>
    </citation>
    <scope>NUCLEOTIDE SEQUENCE [LARGE SCALE GENOMIC DNA]</scope>
    <source>
        <strain evidence="2">MRouAeg1</strain>
        <tissue evidence="2">Muscle</tissue>
    </source>
</reference>
<gene>
    <name evidence="2" type="ORF">HJG63_007912</name>
</gene>
<keyword evidence="3" id="KW-1185">Reference proteome</keyword>
<protein>
    <submittedName>
        <fullName evidence="2">Uncharacterized protein</fullName>
    </submittedName>
</protein>
<comment type="caution">
    <text evidence="2">The sequence shown here is derived from an EMBL/GenBank/DDBJ whole genome shotgun (WGS) entry which is preliminary data.</text>
</comment>
<keyword evidence="1" id="KW-0812">Transmembrane</keyword>
<keyword evidence="1" id="KW-1133">Transmembrane helix</keyword>
<accession>A0A7J8KB67</accession>
<feature type="transmembrane region" description="Helical" evidence="1">
    <location>
        <begin position="80"/>
        <end position="105"/>
    </location>
</feature>
<keyword evidence="1" id="KW-0472">Membrane</keyword>